<dbReference type="Proteomes" id="UP001183619">
    <property type="component" value="Unassembled WGS sequence"/>
</dbReference>
<reference evidence="1 2" key="1">
    <citation type="submission" date="2023-07" db="EMBL/GenBank/DDBJ databases">
        <title>Sequencing the genomes of 1000 actinobacteria strains.</title>
        <authorList>
            <person name="Klenk H.-P."/>
        </authorList>
    </citation>
    <scope>NUCLEOTIDE SEQUENCE [LARGE SCALE GENOMIC DNA]</scope>
    <source>
        <strain evidence="1 2">DSM 44508</strain>
    </source>
</reference>
<keyword evidence="2" id="KW-1185">Reference proteome</keyword>
<name>A0ABU2B6G1_9CORY</name>
<dbReference type="EMBL" id="JAVDYF010000001">
    <property type="protein sequence ID" value="MDR7354202.1"/>
    <property type="molecule type" value="Genomic_DNA"/>
</dbReference>
<evidence type="ECO:0000313" key="2">
    <source>
        <dbReference type="Proteomes" id="UP001183619"/>
    </source>
</evidence>
<sequence length="66" mass="7640">MSAFLIKYHRLMGTVQCEKYDSLSEATRERLRLDKFNTDPDLEIVAVASASEENLRRSHSRYFSGV</sequence>
<organism evidence="1 2">
    <name type="scientific">Corynebacterium felinum</name>
    <dbReference type="NCBI Taxonomy" id="131318"/>
    <lineage>
        <taxon>Bacteria</taxon>
        <taxon>Bacillati</taxon>
        <taxon>Actinomycetota</taxon>
        <taxon>Actinomycetes</taxon>
        <taxon>Mycobacteriales</taxon>
        <taxon>Corynebacteriaceae</taxon>
        <taxon>Corynebacterium</taxon>
    </lineage>
</organism>
<protein>
    <submittedName>
        <fullName evidence="1">Uncharacterized protein</fullName>
    </submittedName>
</protein>
<evidence type="ECO:0000313" key="1">
    <source>
        <dbReference type="EMBL" id="MDR7354202.1"/>
    </source>
</evidence>
<comment type="caution">
    <text evidence="1">The sequence shown here is derived from an EMBL/GenBank/DDBJ whole genome shotgun (WGS) entry which is preliminary data.</text>
</comment>
<accession>A0ABU2B6G1</accession>
<gene>
    <name evidence="1" type="ORF">J2S37_000740</name>
</gene>
<proteinExistence type="predicted"/>